<evidence type="ECO:0000313" key="3">
    <source>
        <dbReference type="Proteomes" id="UP000807342"/>
    </source>
</evidence>
<evidence type="ECO:0000256" key="1">
    <source>
        <dbReference type="SAM" id="MobiDB-lite"/>
    </source>
</evidence>
<dbReference type="SUPFAM" id="SSF53335">
    <property type="entry name" value="S-adenosyl-L-methionine-dependent methyltransferases"/>
    <property type="match status" value="1"/>
</dbReference>
<dbReference type="PANTHER" id="PTHR14614:SF147">
    <property type="entry name" value="S-ADENOSYLMETHIONINE-DEPENDENT METHYLTRANSFERASE OF THE SEVEN BETA-STRAND FAMILY"/>
    <property type="match status" value="1"/>
</dbReference>
<dbReference type="CDD" id="cd02440">
    <property type="entry name" value="AdoMet_MTases"/>
    <property type="match status" value="1"/>
</dbReference>
<reference evidence="2" key="1">
    <citation type="submission" date="2020-11" db="EMBL/GenBank/DDBJ databases">
        <authorList>
            <consortium name="DOE Joint Genome Institute"/>
            <person name="Ahrendt S."/>
            <person name="Riley R."/>
            <person name="Andreopoulos W."/>
            <person name="Labutti K."/>
            <person name="Pangilinan J."/>
            <person name="Ruiz-Duenas F.J."/>
            <person name="Barrasa J.M."/>
            <person name="Sanchez-Garcia M."/>
            <person name="Camarero S."/>
            <person name="Miyauchi S."/>
            <person name="Serrano A."/>
            <person name="Linde D."/>
            <person name="Babiker R."/>
            <person name="Drula E."/>
            <person name="Ayuso-Fernandez I."/>
            <person name="Pacheco R."/>
            <person name="Padilla G."/>
            <person name="Ferreira P."/>
            <person name="Barriuso J."/>
            <person name="Kellner H."/>
            <person name="Castanera R."/>
            <person name="Alfaro M."/>
            <person name="Ramirez L."/>
            <person name="Pisabarro A.G."/>
            <person name="Kuo A."/>
            <person name="Tritt A."/>
            <person name="Lipzen A."/>
            <person name="He G."/>
            <person name="Yan M."/>
            <person name="Ng V."/>
            <person name="Cullen D."/>
            <person name="Martin F."/>
            <person name="Rosso M.-N."/>
            <person name="Henrissat B."/>
            <person name="Hibbett D."/>
            <person name="Martinez A.T."/>
            <person name="Grigoriev I.V."/>
        </authorList>
    </citation>
    <scope>NUCLEOTIDE SEQUENCE</scope>
    <source>
        <strain evidence="2">MF-IS2</strain>
    </source>
</reference>
<proteinExistence type="predicted"/>
<dbReference type="Gene3D" id="3.40.50.150">
    <property type="entry name" value="Vaccinia Virus protein VP39"/>
    <property type="match status" value="1"/>
</dbReference>
<dbReference type="GO" id="GO:0008757">
    <property type="term" value="F:S-adenosylmethionine-dependent methyltransferase activity"/>
    <property type="evidence" value="ECO:0007669"/>
    <property type="project" value="UniProtKB-ARBA"/>
</dbReference>
<gene>
    <name evidence="2" type="ORF">P691DRAFT_808365</name>
</gene>
<protein>
    <recommendedName>
        <fullName evidence="4">S-adenosyl-L-methionine-dependent methyltransferase</fullName>
    </recommendedName>
</protein>
<keyword evidence="3" id="KW-1185">Reference proteome</keyword>
<name>A0A9P5X2S4_9AGAR</name>
<evidence type="ECO:0008006" key="4">
    <source>
        <dbReference type="Google" id="ProtNLM"/>
    </source>
</evidence>
<dbReference type="InterPro" id="IPR019410">
    <property type="entry name" value="Methyltransf_16"/>
</dbReference>
<dbReference type="PANTHER" id="PTHR14614">
    <property type="entry name" value="HEPATOCELLULAR CARCINOMA-ASSOCIATED ANTIGEN"/>
    <property type="match status" value="1"/>
</dbReference>
<evidence type="ECO:0000313" key="2">
    <source>
        <dbReference type="EMBL" id="KAF9443748.1"/>
    </source>
</evidence>
<dbReference type="OrthoDB" id="433955at2759"/>
<dbReference type="EMBL" id="MU151439">
    <property type="protein sequence ID" value="KAF9443748.1"/>
    <property type="molecule type" value="Genomic_DNA"/>
</dbReference>
<feature type="region of interest" description="Disordered" evidence="1">
    <location>
        <begin position="71"/>
        <end position="115"/>
    </location>
</feature>
<dbReference type="Pfam" id="PF10294">
    <property type="entry name" value="Methyltransf_16"/>
    <property type="match status" value="1"/>
</dbReference>
<dbReference type="AlphaFoldDB" id="A0A9P5X2S4"/>
<dbReference type="Proteomes" id="UP000807342">
    <property type="component" value="Unassembled WGS sequence"/>
</dbReference>
<organism evidence="2 3">
    <name type="scientific">Macrolepiota fuliginosa MF-IS2</name>
    <dbReference type="NCBI Taxonomy" id="1400762"/>
    <lineage>
        <taxon>Eukaryota</taxon>
        <taxon>Fungi</taxon>
        <taxon>Dikarya</taxon>
        <taxon>Basidiomycota</taxon>
        <taxon>Agaricomycotina</taxon>
        <taxon>Agaricomycetes</taxon>
        <taxon>Agaricomycetidae</taxon>
        <taxon>Agaricales</taxon>
        <taxon>Agaricineae</taxon>
        <taxon>Agaricaceae</taxon>
        <taxon>Macrolepiota</taxon>
    </lineage>
</organism>
<dbReference type="InterPro" id="IPR029063">
    <property type="entry name" value="SAM-dependent_MTases_sf"/>
</dbReference>
<comment type="caution">
    <text evidence="2">The sequence shown here is derived from an EMBL/GenBank/DDBJ whole genome shotgun (WGS) entry which is preliminary data.</text>
</comment>
<accession>A0A9P5X2S4</accession>
<sequence>MDRNNATYSKGHATPSVCIAPKSAPIPIPPTSSLPPLGRLLATSTEQVASALTNLRCLYFPLPPPPLPKNITIPKRNLPKHLTHGSSSVPDSGYASADEEEDENDERGNHEAVSGTPAIMEEAWEQPEHDRDAEDALELLKADPFERAFAIKWVTGFISRCDTWIELLDEGTDADEGPVGGKRVSEAAERTTLMEEASTILSLFSTDEEKEEFAVTRTFNFPLSHENGKEDSRVLKVELNDALVSNQDHTSVGLQSWASAILLGEKMAASPSTFLLAPSSLPSQNERPLRILELGAGTGMLSIVAAKILAEVEPKPTIVATDYHPDVLENLKRNVQTNFPRSSPLIEVKCLDWEHPQHDAPLDELFDIILAADVIYHPDHARWIKGCVEEFLRVPNSCDLHSSDGRTGGGVFWLMIAVRSTGRHEGMDATVDALFPDTEMNPYGHHSGLVILEKHEVGKQGGLGRADEGGYRLFKIGWNG</sequence>